<gene>
    <name evidence="5" type="ORF">B4102_2652</name>
</gene>
<reference evidence="5 6" key="1">
    <citation type="submission" date="2016-01" db="EMBL/GenBank/DDBJ databases">
        <title>Genome Sequences of Twelve Sporeforming Bacillus Species Isolated from Foods.</title>
        <authorList>
            <person name="Berendsen E.M."/>
            <person name="Wells-Bennik M.H."/>
            <person name="Krawcyk A.O."/>
            <person name="De Jong A."/>
            <person name="Holsappel S."/>
            <person name="Eijlander R.T."/>
            <person name="Kuipers O.P."/>
        </authorList>
    </citation>
    <scope>NUCLEOTIDE SEQUENCE [LARGE SCALE GENOMIC DNA]</scope>
    <source>
        <strain evidence="5 6">B4102</strain>
    </source>
</reference>
<dbReference type="InterPro" id="IPR029070">
    <property type="entry name" value="Chitinase_insertion_sf"/>
</dbReference>
<dbReference type="Proteomes" id="UP000075666">
    <property type="component" value="Unassembled WGS sequence"/>
</dbReference>
<comment type="caution">
    <text evidence="5">The sequence shown here is derived from an EMBL/GenBank/DDBJ whole genome shotgun (WGS) entry which is preliminary data.</text>
</comment>
<dbReference type="CDD" id="cd00118">
    <property type="entry name" value="LysM"/>
    <property type="match status" value="2"/>
</dbReference>
<sequence length="612" mass="69896">MFIYTVQQGDSLYRIGSKYSVPVEQIRLANGLNQVNIVPGQALLIPSYTYIVQPGDSFYTIAQMAYVSVESLRRANPSINPARLQVGMRVRIPNISNYNVTSLGYYSIRTPEADQRLITDFSPYITYIALFEYHFSNEGGLSTLNDLTGIKSAWSHRVKPLMTITNLTKSGFSSQLISQMLNNSTARNTLINRILQEVSTKGYDSVNIDFEMILEKDRDLFTGFLRELRDRLKLAGHLLTIAVPPKTSDNIPWLKGYDYGGIGSVVDLMFIMAYDWHHSASEPGPVAPINEVRRTIQFAIDRVPRKKILLGLPLYGYDWTLPYNPKTIAPGISNQNAVRLAMKHQAEIHYSKEYESPYFYYVDGQGNRHVVGFEDARSISKKMQLIREFQIGGVGAWQLSLGFPEGPWLLTKFFHIKKLESIGGNKIISSLLLFSGNCVKEVRRFSFFYFRVLSYKTNLKGVSMMDNLATKTNKEEIQSKLMIQVFDEQGSYPFRSLDFSNKIVFEMFDYTLRTPLEKADAFSQLLKVPFECNLWILPVTEETLAYQQAIPELKSAALLDMLSSIKDTIQRDRTFIITTLQQIKSIAKFCKDLGFTLKNLEQRELENIRVSY</sequence>
<dbReference type="InterPro" id="IPR036779">
    <property type="entry name" value="LysM_dom_sf"/>
</dbReference>
<dbReference type="InterPro" id="IPR018392">
    <property type="entry name" value="LysM"/>
</dbReference>
<feature type="domain" description="LysM" evidence="3">
    <location>
        <begin position="2"/>
        <end position="45"/>
    </location>
</feature>
<dbReference type="InterPro" id="IPR011583">
    <property type="entry name" value="Chitinase_II/V-like_cat"/>
</dbReference>
<dbReference type="PROSITE" id="PS51910">
    <property type="entry name" value="GH18_2"/>
    <property type="match status" value="1"/>
</dbReference>
<name>A0A150LA31_9BACI</name>
<keyword evidence="2" id="KW-0326">Glycosidase</keyword>
<dbReference type="Gene3D" id="3.20.20.80">
    <property type="entry name" value="Glycosidases"/>
    <property type="match status" value="1"/>
</dbReference>
<feature type="domain" description="GH18" evidence="4">
    <location>
        <begin position="100"/>
        <end position="421"/>
    </location>
</feature>
<dbReference type="Gene3D" id="3.10.50.10">
    <property type="match status" value="1"/>
</dbReference>
<dbReference type="Pfam" id="PF00704">
    <property type="entry name" value="Glyco_hydro_18"/>
    <property type="match status" value="1"/>
</dbReference>
<dbReference type="SUPFAM" id="SSF51445">
    <property type="entry name" value="(Trans)glycosidases"/>
    <property type="match status" value="1"/>
</dbReference>
<dbReference type="GO" id="GO:0005975">
    <property type="term" value="P:carbohydrate metabolic process"/>
    <property type="evidence" value="ECO:0007669"/>
    <property type="project" value="InterPro"/>
</dbReference>
<dbReference type="AlphaFoldDB" id="A0A150LA31"/>
<dbReference type="PATRIC" id="fig|46224.3.peg.1854"/>
<dbReference type="SMART" id="SM00636">
    <property type="entry name" value="Glyco_18"/>
    <property type="match status" value="1"/>
</dbReference>
<evidence type="ECO:0000313" key="5">
    <source>
        <dbReference type="EMBL" id="KYD09125.1"/>
    </source>
</evidence>
<evidence type="ECO:0000313" key="6">
    <source>
        <dbReference type="Proteomes" id="UP000075666"/>
    </source>
</evidence>
<protein>
    <submittedName>
        <fullName evidence="5">Uncharacterized protein</fullName>
    </submittedName>
</protein>
<dbReference type="EMBL" id="LQYN01000026">
    <property type="protein sequence ID" value="KYD09125.1"/>
    <property type="molecule type" value="Genomic_DNA"/>
</dbReference>
<dbReference type="PROSITE" id="PS51782">
    <property type="entry name" value="LYSM"/>
    <property type="match status" value="2"/>
</dbReference>
<proteinExistence type="predicted"/>
<dbReference type="PANTHER" id="PTHR46066">
    <property type="entry name" value="CHITINASE DOMAIN-CONTAINING PROTEIN 1 FAMILY MEMBER"/>
    <property type="match status" value="1"/>
</dbReference>
<dbReference type="STRING" id="46224.B4102_2652"/>
<dbReference type="SMART" id="SM00257">
    <property type="entry name" value="LysM"/>
    <property type="match status" value="2"/>
</dbReference>
<evidence type="ECO:0000256" key="2">
    <source>
        <dbReference type="ARBA" id="ARBA00023295"/>
    </source>
</evidence>
<keyword evidence="1" id="KW-0378">Hydrolase</keyword>
<dbReference type="SUPFAM" id="SSF54106">
    <property type="entry name" value="LysM domain"/>
    <property type="match status" value="2"/>
</dbReference>
<dbReference type="GO" id="GO:0016798">
    <property type="term" value="F:hydrolase activity, acting on glycosyl bonds"/>
    <property type="evidence" value="ECO:0007669"/>
    <property type="project" value="UniProtKB-KW"/>
</dbReference>
<dbReference type="Gene3D" id="3.10.350.10">
    <property type="entry name" value="LysM domain"/>
    <property type="match status" value="2"/>
</dbReference>
<organism evidence="5 6">
    <name type="scientific">Heyndrickxia sporothermodurans</name>
    <dbReference type="NCBI Taxonomy" id="46224"/>
    <lineage>
        <taxon>Bacteria</taxon>
        <taxon>Bacillati</taxon>
        <taxon>Bacillota</taxon>
        <taxon>Bacilli</taxon>
        <taxon>Bacillales</taxon>
        <taxon>Bacillaceae</taxon>
        <taxon>Heyndrickxia</taxon>
    </lineage>
</organism>
<dbReference type="InterPro" id="IPR017853">
    <property type="entry name" value="GH"/>
</dbReference>
<dbReference type="InterPro" id="IPR001223">
    <property type="entry name" value="Glyco_hydro18_cat"/>
</dbReference>
<dbReference type="OrthoDB" id="9769314at2"/>
<dbReference type="CDD" id="cd02874">
    <property type="entry name" value="GH18_CFLE_spore_hydrolase"/>
    <property type="match status" value="1"/>
</dbReference>
<feature type="domain" description="LysM" evidence="3">
    <location>
        <begin position="48"/>
        <end position="92"/>
    </location>
</feature>
<dbReference type="GO" id="GO:0012505">
    <property type="term" value="C:endomembrane system"/>
    <property type="evidence" value="ECO:0007669"/>
    <property type="project" value="TreeGrafter"/>
</dbReference>
<dbReference type="Pfam" id="PF01476">
    <property type="entry name" value="LysM"/>
    <property type="match status" value="2"/>
</dbReference>
<dbReference type="PANTHER" id="PTHR46066:SF2">
    <property type="entry name" value="CHITINASE DOMAIN-CONTAINING PROTEIN 1"/>
    <property type="match status" value="1"/>
</dbReference>
<evidence type="ECO:0000256" key="1">
    <source>
        <dbReference type="ARBA" id="ARBA00022801"/>
    </source>
</evidence>
<evidence type="ECO:0000259" key="3">
    <source>
        <dbReference type="PROSITE" id="PS51782"/>
    </source>
</evidence>
<accession>A0A150LA31</accession>
<evidence type="ECO:0000259" key="4">
    <source>
        <dbReference type="PROSITE" id="PS51910"/>
    </source>
</evidence>
<dbReference type="InterPro" id="IPR041704">
    <property type="entry name" value="CFLE_GH18"/>
</dbReference>
<dbReference type="GO" id="GO:0070492">
    <property type="term" value="F:oligosaccharide binding"/>
    <property type="evidence" value="ECO:0007669"/>
    <property type="project" value="TreeGrafter"/>
</dbReference>
<dbReference type="GO" id="GO:0008061">
    <property type="term" value="F:chitin binding"/>
    <property type="evidence" value="ECO:0007669"/>
    <property type="project" value="InterPro"/>
</dbReference>
<keyword evidence="6" id="KW-1185">Reference proteome</keyword>